<keyword evidence="2" id="KW-1185">Reference proteome</keyword>
<comment type="caution">
    <text evidence="1">The sequence shown here is derived from an EMBL/GenBank/DDBJ whole genome shotgun (WGS) entry which is preliminary data.</text>
</comment>
<accession>A0ABP3U827</accession>
<dbReference type="EMBL" id="BAAAGE010000003">
    <property type="protein sequence ID" value="GAA0726633.1"/>
    <property type="molecule type" value="Genomic_DNA"/>
</dbReference>
<name>A0ABP3U827_9FLAO</name>
<organism evidence="1 2">
    <name type="scientific">Aquimarina litoralis</name>
    <dbReference type="NCBI Taxonomy" id="584605"/>
    <lineage>
        <taxon>Bacteria</taxon>
        <taxon>Pseudomonadati</taxon>
        <taxon>Bacteroidota</taxon>
        <taxon>Flavobacteriia</taxon>
        <taxon>Flavobacteriales</taxon>
        <taxon>Flavobacteriaceae</taxon>
        <taxon>Aquimarina</taxon>
    </lineage>
</organism>
<evidence type="ECO:0000313" key="2">
    <source>
        <dbReference type="Proteomes" id="UP001501758"/>
    </source>
</evidence>
<proteinExistence type="predicted"/>
<gene>
    <name evidence="1" type="ORF">GCM10009430_33820</name>
</gene>
<dbReference type="SUPFAM" id="SSF50998">
    <property type="entry name" value="Quinoprotein alcohol dehydrogenase-like"/>
    <property type="match status" value="1"/>
</dbReference>
<sequence length="353" mass="40327">MEEDTIDNPDEDTVDDLQDISSFLVIGRDTNENTFQYDFSKESQSGELKNITDQTPPFFNAVNFKENLLSFYQLQSLWIKDINTNNIITRENFFDPSDGESVFLNENSGSTIFTAYEKPLISNDLYIRAEDIATSTEVDILIGKADWVYGLLYSQNRLIIAYSLTENLDTSHYVSVLNTIDNTIVKTLKFDSQVQFISTDNSGNLFLRHGFSFTFGLYTLNDMELTKEYTIEAGIEGIDYGLYKENSVYYLQPLAQPGPYAYYPAVYNLETKTNKVIDFFVAFNDYKSNNNIAGISIIDSVFDFDKNTVLISTYLTYADQTFKAGIFEFDIDGNMLSDIIIDEAFSPLYIFLK</sequence>
<evidence type="ECO:0000313" key="1">
    <source>
        <dbReference type="EMBL" id="GAA0726633.1"/>
    </source>
</evidence>
<protein>
    <recommendedName>
        <fullName evidence="3">TolB-like 6-blade propeller-like</fullName>
    </recommendedName>
</protein>
<evidence type="ECO:0008006" key="3">
    <source>
        <dbReference type="Google" id="ProtNLM"/>
    </source>
</evidence>
<dbReference type="InterPro" id="IPR011047">
    <property type="entry name" value="Quinoprotein_ADH-like_sf"/>
</dbReference>
<dbReference type="Proteomes" id="UP001501758">
    <property type="component" value="Unassembled WGS sequence"/>
</dbReference>
<reference evidence="2" key="1">
    <citation type="journal article" date="2019" name="Int. J. Syst. Evol. Microbiol.">
        <title>The Global Catalogue of Microorganisms (GCM) 10K type strain sequencing project: providing services to taxonomists for standard genome sequencing and annotation.</title>
        <authorList>
            <consortium name="The Broad Institute Genomics Platform"/>
            <consortium name="The Broad Institute Genome Sequencing Center for Infectious Disease"/>
            <person name="Wu L."/>
            <person name="Ma J."/>
        </authorList>
    </citation>
    <scope>NUCLEOTIDE SEQUENCE [LARGE SCALE GENOMIC DNA]</scope>
    <source>
        <strain evidence="2">JCM 15974</strain>
    </source>
</reference>